<reference evidence="3" key="1">
    <citation type="journal article" date="2019" name="Int. J. Syst. Evol. Microbiol.">
        <title>The Global Catalogue of Microorganisms (GCM) 10K type strain sequencing project: providing services to taxonomists for standard genome sequencing and annotation.</title>
        <authorList>
            <consortium name="The Broad Institute Genomics Platform"/>
            <consortium name="The Broad Institute Genome Sequencing Center for Infectious Disease"/>
            <person name="Wu L."/>
            <person name="Ma J."/>
        </authorList>
    </citation>
    <scope>NUCLEOTIDE SEQUENCE [LARGE SCALE GENOMIC DNA]</scope>
    <source>
        <strain evidence="3">CCM 8689</strain>
    </source>
</reference>
<feature type="signal peptide" evidence="1">
    <location>
        <begin position="1"/>
        <end position="19"/>
    </location>
</feature>
<dbReference type="SUPFAM" id="SSF49464">
    <property type="entry name" value="Carboxypeptidase regulatory domain-like"/>
    <property type="match status" value="1"/>
</dbReference>
<dbReference type="InterPro" id="IPR008969">
    <property type="entry name" value="CarboxyPept-like_regulatory"/>
</dbReference>
<evidence type="ECO:0000313" key="2">
    <source>
        <dbReference type="EMBL" id="MFC4197040.1"/>
    </source>
</evidence>
<dbReference type="Proteomes" id="UP001595792">
    <property type="component" value="Unassembled WGS sequence"/>
</dbReference>
<dbReference type="Pfam" id="PF13715">
    <property type="entry name" value="CarbopepD_reg_2"/>
    <property type="match status" value="1"/>
</dbReference>
<keyword evidence="1" id="KW-0732">Signal</keyword>
<gene>
    <name evidence="2" type="ORF">ACFOUY_10050</name>
</gene>
<name>A0ABV8NJ61_9SPHI</name>
<protein>
    <submittedName>
        <fullName evidence="2">Carboxypeptidase-like regulatory domain-containing protein</fullName>
    </submittedName>
</protein>
<sequence>MKKVLLICLLLLSVKITLAQQSFVLSGSVKDKKGDALPGAGVYVSGYKIATVADNNGHYSLNLKPGNYDILIQLIGFKALNKNIIVVDKPLKFDFVLEEDAFQLQEVTIKPDPNRAGYIRMFTDFFIGTTPNAQLCKIVNPNVLIIDYISDDSKLTVKTNQFLIIENQALGYRIKYQLNNFEYDNKTRIIYYEGYPYYEDLKGSKSKMKRWAAKRLVAYNGSAQHFFSSLYAGKSKQDGFEINKLIKQKDKNRLPDSLINAKVKQFRTLAQNSSGKITISIGGNDSLSYWINQKNKPKEISILNRQEVKPDTLVKIFSSSMKSINFTDILYVIYKNEREAPTYANIIGQSVSRPLDMPDYQISLINLQVAPVYFYENGGTYNPRSMIYQGYWSWEKIADSVPLDYLPPNNKP</sequence>
<organism evidence="2 3">
    <name type="scientific">Pedobacter jamesrossensis</name>
    <dbReference type="NCBI Taxonomy" id="1908238"/>
    <lineage>
        <taxon>Bacteria</taxon>
        <taxon>Pseudomonadati</taxon>
        <taxon>Bacteroidota</taxon>
        <taxon>Sphingobacteriia</taxon>
        <taxon>Sphingobacteriales</taxon>
        <taxon>Sphingobacteriaceae</taxon>
        <taxon>Pedobacter</taxon>
    </lineage>
</organism>
<dbReference type="Gene3D" id="2.60.40.1120">
    <property type="entry name" value="Carboxypeptidase-like, regulatory domain"/>
    <property type="match status" value="1"/>
</dbReference>
<keyword evidence="3" id="KW-1185">Reference proteome</keyword>
<feature type="chain" id="PRO_5045141396" evidence="1">
    <location>
        <begin position="20"/>
        <end position="412"/>
    </location>
</feature>
<evidence type="ECO:0000256" key="1">
    <source>
        <dbReference type="SAM" id="SignalP"/>
    </source>
</evidence>
<accession>A0ABV8NJ61</accession>
<comment type="caution">
    <text evidence="2">The sequence shown here is derived from an EMBL/GenBank/DDBJ whole genome shotgun (WGS) entry which is preliminary data.</text>
</comment>
<proteinExistence type="predicted"/>
<dbReference type="EMBL" id="JBHSBY010000097">
    <property type="protein sequence ID" value="MFC4197040.1"/>
    <property type="molecule type" value="Genomic_DNA"/>
</dbReference>
<evidence type="ECO:0000313" key="3">
    <source>
        <dbReference type="Proteomes" id="UP001595792"/>
    </source>
</evidence>
<dbReference type="RefSeq" id="WP_378960397.1">
    <property type="nucleotide sequence ID" value="NZ_JBHRXC010000016.1"/>
</dbReference>